<evidence type="ECO:0000313" key="4">
    <source>
        <dbReference type="Proteomes" id="UP000006352"/>
    </source>
</evidence>
<sequence length="237" mass="26193">MLLTKGLTDHLASIESPDATLPGRGQLWLTIYCNKAGLLETLTYNNVCSVEQFEDFVIGFNQASPLFSIVDVGIGKEAADAKVKECLRVFTRFPQTSKVFFGGSHDNGYTSTLTHLHNEGFSDKIILLRGYKQLAYEIKGLDLPNIEIEGLFMKKKLYTNSSKKGSSPNQRTQSPNEKAQSISQSMPPPDIEKYRSKSSTPSMMDSGSPTRSLKHVDFDQVLSKRASCSLSLSELSP</sequence>
<dbReference type="Pfam" id="PF25540">
    <property type="entry name" value="DUF7923"/>
    <property type="match status" value="1"/>
</dbReference>
<dbReference type="STRING" id="599839.J4HWB3"/>
<dbReference type="HOGENOM" id="CLU_1170659_0_0_1"/>
<feature type="region of interest" description="Disordered" evidence="1">
    <location>
        <begin position="161"/>
        <end position="216"/>
    </location>
</feature>
<dbReference type="InParanoid" id="J4HWB3"/>
<accession>J4HWB3</accession>
<dbReference type="EMBL" id="HE797057">
    <property type="protein sequence ID" value="CCM01962.1"/>
    <property type="molecule type" value="Genomic_DNA"/>
</dbReference>
<protein>
    <recommendedName>
        <fullName evidence="2">DUF7923 domain-containing protein</fullName>
    </recommendedName>
</protein>
<dbReference type="AlphaFoldDB" id="J4HWB3"/>
<dbReference type="InterPro" id="IPR057683">
    <property type="entry name" value="DUF7923"/>
</dbReference>
<evidence type="ECO:0000313" key="3">
    <source>
        <dbReference type="EMBL" id="CCM01962.1"/>
    </source>
</evidence>
<dbReference type="PANTHER" id="PTHR37543:SF1">
    <property type="entry name" value="CCCH ZINC FINGER DNA BINDING PROTEIN (AFU_ORTHOLOGUE AFUA_5G12760)"/>
    <property type="match status" value="1"/>
</dbReference>
<reference evidence="3 4" key="1">
    <citation type="journal article" date="2012" name="Appl. Environ. Microbiol.">
        <title>Short-read sequencing for genomic analysis of the brown rot fungus Fibroporia radiculosa.</title>
        <authorList>
            <person name="Tang J.D."/>
            <person name="Perkins A.D."/>
            <person name="Sonstegard T.S."/>
            <person name="Schroeder S.G."/>
            <person name="Burgess S.C."/>
            <person name="Diehl S.V."/>
        </authorList>
    </citation>
    <scope>NUCLEOTIDE SEQUENCE [LARGE SCALE GENOMIC DNA]</scope>
    <source>
        <strain evidence="3 4">TFFH 294</strain>
    </source>
</reference>
<dbReference type="PANTHER" id="PTHR37543">
    <property type="entry name" value="CCCH ZINC FINGER DNA BINDING PROTEIN (AFU_ORTHOLOGUE AFUA_5G12760)"/>
    <property type="match status" value="1"/>
</dbReference>
<gene>
    <name evidence="3" type="ORF">FIBRA_04035</name>
</gene>
<organism evidence="3 4">
    <name type="scientific">Fibroporia radiculosa</name>
    <dbReference type="NCBI Taxonomy" id="599839"/>
    <lineage>
        <taxon>Eukaryota</taxon>
        <taxon>Fungi</taxon>
        <taxon>Dikarya</taxon>
        <taxon>Basidiomycota</taxon>
        <taxon>Agaricomycotina</taxon>
        <taxon>Agaricomycetes</taxon>
        <taxon>Polyporales</taxon>
        <taxon>Fibroporiaceae</taxon>
        <taxon>Fibroporia</taxon>
    </lineage>
</organism>
<proteinExistence type="predicted"/>
<keyword evidence="4" id="KW-1185">Reference proteome</keyword>
<feature type="compositionally biased region" description="Polar residues" evidence="1">
    <location>
        <begin position="161"/>
        <end position="185"/>
    </location>
</feature>
<feature type="compositionally biased region" description="Polar residues" evidence="1">
    <location>
        <begin position="197"/>
        <end position="211"/>
    </location>
</feature>
<evidence type="ECO:0000259" key="2">
    <source>
        <dbReference type="Pfam" id="PF25540"/>
    </source>
</evidence>
<name>J4HWB3_9APHY</name>
<dbReference type="Proteomes" id="UP000006352">
    <property type="component" value="Unassembled WGS sequence"/>
</dbReference>
<dbReference type="OrthoDB" id="2270193at2759"/>
<dbReference type="RefSeq" id="XP_012181245.1">
    <property type="nucleotide sequence ID" value="XM_012325855.1"/>
</dbReference>
<dbReference type="GeneID" id="24096873"/>
<feature type="domain" description="DUF7923" evidence="2">
    <location>
        <begin position="3"/>
        <end position="152"/>
    </location>
</feature>
<evidence type="ECO:0000256" key="1">
    <source>
        <dbReference type="SAM" id="MobiDB-lite"/>
    </source>
</evidence>